<dbReference type="AlphaFoldDB" id="A0A0S4QKE0"/>
<evidence type="ECO:0000313" key="2">
    <source>
        <dbReference type="Proteomes" id="UP000198802"/>
    </source>
</evidence>
<dbReference type="EMBL" id="FAOZ01000005">
    <property type="protein sequence ID" value="CUU55535.1"/>
    <property type="molecule type" value="Genomic_DNA"/>
</dbReference>
<name>A0A0S4QKE0_9ACTN</name>
<protein>
    <submittedName>
        <fullName evidence="1">Uncharacterized protein</fullName>
    </submittedName>
</protein>
<reference evidence="2" key="1">
    <citation type="submission" date="2015-11" db="EMBL/GenBank/DDBJ databases">
        <authorList>
            <person name="Varghese N."/>
        </authorList>
    </citation>
    <scope>NUCLEOTIDE SEQUENCE [LARGE SCALE GENOMIC DNA]</scope>
    <source>
        <strain evidence="2">DSM 45899</strain>
    </source>
</reference>
<evidence type="ECO:0000313" key="1">
    <source>
        <dbReference type="EMBL" id="CUU55535.1"/>
    </source>
</evidence>
<proteinExistence type="predicted"/>
<accession>A0A0S4QKE0</accession>
<dbReference type="Proteomes" id="UP000198802">
    <property type="component" value="Unassembled WGS sequence"/>
</dbReference>
<sequence length="239" mass="25620">MTPPITDRIFTSGDLPLLSLPRADGLIVCRWLPDPAVARLGGPADVDTLLERRRTQVSFDIVEPSWLARAAAERVRGPGVDAVVMHEHGGLPGRSALALAFASHLRSVFLRAERQVHVITSGTRPDLTGLAELVRVPHLVTVTDATGAVADAVVWEVMTGGEFDAWLDGAPRPDQCAIESHLPGLLRLRGLHRAGRLDRRRCAVLAEVFGEGGEKTISATLIHRFPDVVLPLAAATVAA</sequence>
<keyword evidence="2" id="KW-1185">Reference proteome</keyword>
<gene>
    <name evidence="1" type="ORF">Ga0074812_105187</name>
</gene>
<organism evidence="1 2">
    <name type="scientific">Parafrankia irregularis</name>
    <dbReference type="NCBI Taxonomy" id="795642"/>
    <lineage>
        <taxon>Bacteria</taxon>
        <taxon>Bacillati</taxon>
        <taxon>Actinomycetota</taxon>
        <taxon>Actinomycetes</taxon>
        <taxon>Frankiales</taxon>
        <taxon>Frankiaceae</taxon>
        <taxon>Parafrankia</taxon>
    </lineage>
</organism>
<dbReference type="RefSeq" id="WP_091274651.1">
    <property type="nucleotide sequence ID" value="NZ_FAOZ01000005.1"/>
</dbReference>